<dbReference type="EMBL" id="QHKI01000020">
    <property type="protein sequence ID" value="RSM83222.1"/>
    <property type="molecule type" value="Genomic_DNA"/>
</dbReference>
<dbReference type="OrthoDB" id="9804511at2"/>
<dbReference type="Gene3D" id="3.60.21.10">
    <property type="match status" value="1"/>
</dbReference>
<dbReference type="GO" id="GO:0003993">
    <property type="term" value="F:acid phosphatase activity"/>
    <property type="evidence" value="ECO:0007669"/>
    <property type="project" value="InterPro"/>
</dbReference>
<accession>A0A428Z749</accession>
<dbReference type="InterPro" id="IPR029052">
    <property type="entry name" value="Metallo-depent_PP-like"/>
</dbReference>
<evidence type="ECO:0000259" key="2">
    <source>
        <dbReference type="Pfam" id="PF00149"/>
    </source>
</evidence>
<dbReference type="InterPro" id="IPR004843">
    <property type="entry name" value="Calcineurin-like_PHP"/>
</dbReference>
<dbReference type="PANTHER" id="PTHR22953:SF153">
    <property type="entry name" value="PURPLE ACID PHOSPHATASE"/>
    <property type="match status" value="1"/>
</dbReference>
<organism evidence="3 4">
    <name type="scientific">Kibdelosporangium aridum</name>
    <dbReference type="NCBI Taxonomy" id="2030"/>
    <lineage>
        <taxon>Bacteria</taxon>
        <taxon>Bacillati</taxon>
        <taxon>Actinomycetota</taxon>
        <taxon>Actinomycetes</taxon>
        <taxon>Pseudonocardiales</taxon>
        <taxon>Pseudonocardiaceae</taxon>
        <taxon>Kibdelosporangium</taxon>
    </lineage>
</organism>
<dbReference type="AlphaFoldDB" id="A0A428Z749"/>
<evidence type="ECO:0000313" key="4">
    <source>
        <dbReference type="Proteomes" id="UP000287547"/>
    </source>
</evidence>
<dbReference type="InterPro" id="IPR039331">
    <property type="entry name" value="PAPs-like"/>
</dbReference>
<proteinExistence type="predicted"/>
<gene>
    <name evidence="3" type="ORF">DMH04_24155</name>
</gene>
<dbReference type="SUPFAM" id="SSF56300">
    <property type="entry name" value="Metallo-dependent phosphatases"/>
    <property type="match status" value="1"/>
</dbReference>
<protein>
    <submittedName>
        <fullName evidence="3">Alkaline phosphatase</fullName>
    </submittedName>
</protein>
<dbReference type="PANTHER" id="PTHR22953">
    <property type="entry name" value="ACID PHOSPHATASE RELATED"/>
    <property type="match status" value="1"/>
</dbReference>
<keyword evidence="1" id="KW-0732">Signal</keyword>
<name>A0A428Z749_KIBAR</name>
<evidence type="ECO:0000313" key="3">
    <source>
        <dbReference type="EMBL" id="RSM83222.1"/>
    </source>
</evidence>
<comment type="caution">
    <text evidence="3">The sequence shown here is derived from an EMBL/GenBank/DDBJ whole genome shotgun (WGS) entry which is preliminary data.</text>
</comment>
<reference evidence="3 4" key="1">
    <citation type="submission" date="2018-05" db="EMBL/GenBank/DDBJ databases">
        <title>Evolution of GPA BGCs.</title>
        <authorList>
            <person name="Waglechner N."/>
            <person name="Wright G.D."/>
        </authorList>
    </citation>
    <scope>NUCLEOTIDE SEQUENCE [LARGE SCALE GENOMIC DNA]</scope>
    <source>
        <strain evidence="3 4">A82846</strain>
    </source>
</reference>
<evidence type="ECO:0000256" key="1">
    <source>
        <dbReference type="ARBA" id="ARBA00022729"/>
    </source>
</evidence>
<dbReference type="Proteomes" id="UP000287547">
    <property type="component" value="Unassembled WGS sequence"/>
</dbReference>
<sequence length="326" mass="34399">MEITVATESRIAALSGVLLVLGLTSVVAPPHALAAPPPADPVVVAVGDIACAPSDPGFNGGLGTPGRCRMKSTSDLAVRTAPASVFMLGDAQYNSGSLADFNASYAPSWGRLKPITRPAIGNHEYGTRGGGGYFTYFGNAATPRQPGCPKDCEGWYSFDVGQWHVVVLNSECTKISSGTGCAVGSPQQQWLAADLAAHPAKCTVVLQHRPRWSSNNFASADVAPLVDTMYRYGVDLLLAGHSHTYERFAPQNPSGVRDDARGIREIVVGTGGSFYSGFATVMPNSVVRKAHVFGFLKLTLRPASYEWAFVADPGTPFTDSGTGYCH</sequence>
<feature type="domain" description="Calcineurin-like phosphoesterase" evidence="2">
    <location>
        <begin position="85"/>
        <end position="245"/>
    </location>
</feature>
<dbReference type="Pfam" id="PF00149">
    <property type="entry name" value="Metallophos"/>
    <property type="match status" value="1"/>
</dbReference>